<proteinExistence type="predicted"/>
<reference evidence="2" key="1">
    <citation type="submission" date="2016-11" db="UniProtKB">
        <authorList>
            <consortium name="WormBaseParasite"/>
        </authorList>
    </citation>
    <scope>IDENTIFICATION</scope>
    <source>
        <strain evidence="2">KR3021</strain>
    </source>
</reference>
<dbReference type="WBParaSite" id="RSKR_0001036000.1">
    <property type="protein sequence ID" value="RSKR_0001036000.1"/>
    <property type="gene ID" value="RSKR_0001036000"/>
</dbReference>
<name>A0AC35UD68_9BILA</name>
<sequence length="138" mass="16434">MTNGAKPQGILDGFMTNQQKIEFLKEEIREQMLQIELLQNEREMFNQEIYKKSMNYKTIMPTDFTDYLQDKYERDTHQMRINTKAIIAAKNEKKFNLFSYLHVLDAVKSNCLLRLSVRKEDSVIVRARKRNIPLDLTK</sequence>
<evidence type="ECO:0000313" key="1">
    <source>
        <dbReference type="Proteomes" id="UP000095286"/>
    </source>
</evidence>
<protein>
    <submittedName>
        <fullName evidence="2">Uncharacterized protein</fullName>
    </submittedName>
</protein>
<dbReference type="Proteomes" id="UP000095286">
    <property type="component" value="Unplaced"/>
</dbReference>
<organism evidence="1 2">
    <name type="scientific">Rhabditophanes sp. KR3021</name>
    <dbReference type="NCBI Taxonomy" id="114890"/>
    <lineage>
        <taxon>Eukaryota</taxon>
        <taxon>Metazoa</taxon>
        <taxon>Ecdysozoa</taxon>
        <taxon>Nematoda</taxon>
        <taxon>Chromadorea</taxon>
        <taxon>Rhabditida</taxon>
        <taxon>Tylenchina</taxon>
        <taxon>Panagrolaimomorpha</taxon>
        <taxon>Strongyloidoidea</taxon>
        <taxon>Alloionematidae</taxon>
        <taxon>Rhabditophanes</taxon>
    </lineage>
</organism>
<accession>A0AC35UD68</accession>
<evidence type="ECO:0000313" key="2">
    <source>
        <dbReference type="WBParaSite" id="RSKR_0001036000.1"/>
    </source>
</evidence>